<gene>
    <name evidence="2" type="ORF">PTTT1_LOCUS32427</name>
</gene>
<evidence type="ECO:0000313" key="2">
    <source>
        <dbReference type="EMBL" id="CAG9286467.1"/>
    </source>
</evidence>
<dbReference type="Proteomes" id="UP000836788">
    <property type="component" value="Chromosome 22"/>
</dbReference>
<dbReference type="AlphaFoldDB" id="A0A8J9X5M0"/>
<protein>
    <recommendedName>
        <fullName evidence="1">Helicase-associated domain-containing protein</fullName>
    </recommendedName>
</protein>
<dbReference type="Gene3D" id="6.10.140.530">
    <property type="match status" value="2"/>
</dbReference>
<evidence type="ECO:0000259" key="1">
    <source>
        <dbReference type="Pfam" id="PF03457"/>
    </source>
</evidence>
<feature type="domain" description="Helicase-associated" evidence="1">
    <location>
        <begin position="70"/>
        <end position="132"/>
    </location>
</feature>
<accession>A0A8J9X5M0</accession>
<name>A0A8J9X5M0_PHATR</name>
<dbReference type="InterPro" id="IPR005114">
    <property type="entry name" value="Helicase_assoc"/>
</dbReference>
<dbReference type="EMBL" id="OU594963">
    <property type="protein sequence ID" value="CAG9286467.1"/>
    <property type="molecule type" value="Genomic_DNA"/>
</dbReference>
<sequence length="134" mass="15543">MAPNKVLWLANFAQLEAFASKHGHCLVPFTSETRQLAKWTTSQRTGKLESWQKEKLTSIGFNWKSKKERQDEEWESLRRKLEQYGASHGHLRVPLTNGSDPVLGTWVANQRKLHNQGKLRADRIQILSEMGFVW</sequence>
<dbReference type="Pfam" id="PF03457">
    <property type="entry name" value="HA"/>
    <property type="match status" value="2"/>
</dbReference>
<reference evidence="2" key="1">
    <citation type="submission" date="2022-02" db="EMBL/GenBank/DDBJ databases">
        <authorList>
            <person name="Giguere J D."/>
        </authorList>
    </citation>
    <scope>NUCLEOTIDE SEQUENCE</scope>
    <source>
        <strain evidence="2">CCAP 1055/1</strain>
    </source>
</reference>
<feature type="domain" description="Helicase-associated" evidence="1">
    <location>
        <begin position="8"/>
        <end position="61"/>
    </location>
</feature>
<dbReference type="PANTHER" id="PTHR33418">
    <property type="entry name" value="HELICASE-ASSOCIATED"/>
    <property type="match status" value="1"/>
</dbReference>
<feature type="non-terminal residue" evidence="2">
    <location>
        <position position="134"/>
    </location>
</feature>
<dbReference type="PANTHER" id="PTHR33418:SF1">
    <property type="entry name" value="HELICASE-ASSOCIATED DOMAIN-CONTAINING PROTEIN"/>
    <property type="match status" value="1"/>
</dbReference>
<organism evidence="2">
    <name type="scientific">Phaeodactylum tricornutum</name>
    <name type="common">Diatom</name>
    <dbReference type="NCBI Taxonomy" id="2850"/>
    <lineage>
        <taxon>Eukaryota</taxon>
        <taxon>Sar</taxon>
        <taxon>Stramenopiles</taxon>
        <taxon>Ochrophyta</taxon>
        <taxon>Bacillariophyta</taxon>
        <taxon>Bacillariophyceae</taxon>
        <taxon>Bacillariophycidae</taxon>
        <taxon>Naviculales</taxon>
        <taxon>Phaeodactylaceae</taxon>
        <taxon>Phaeodactylum</taxon>
    </lineage>
</organism>
<proteinExistence type="predicted"/>